<feature type="transmembrane region" description="Helical" evidence="1">
    <location>
        <begin position="76"/>
        <end position="99"/>
    </location>
</feature>
<evidence type="ECO:0000256" key="1">
    <source>
        <dbReference type="SAM" id="Phobius"/>
    </source>
</evidence>
<accession>A0A3B0RB81</accession>
<feature type="transmembrane region" description="Helical" evidence="1">
    <location>
        <begin position="171"/>
        <end position="198"/>
    </location>
</feature>
<gene>
    <name evidence="2" type="ORF">MNBD_ALPHA02-2295</name>
</gene>
<keyword evidence="1" id="KW-0472">Membrane</keyword>
<sequence length="199" mass="22934">MEKNNSILNHITRQVIAAWQFVVLSPRAMDEFEITANSFWKSFWVIILVAPLFLIGVYVGAQMIEELEGELKQKIVISIPGQIAVFLLQLPLLAVALGLFTKFLKIEKHYSAMIIAYNWLWMVISYCTVPFIILMVAGLIPAQMAALIFWMLMFYFKGYVTWFMFKHALKISGWLAFGIMVFETLFVLSLSQVVMMIFL</sequence>
<keyword evidence="1" id="KW-0812">Transmembrane</keyword>
<organism evidence="2">
    <name type="scientific">hydrothermal vent metagenome</name>
    <dbReference type="NCBI Taxonomy" id="652676"/>
    <lineage>
        <taxon>unclassified sequences</taxon>
        <taxon>metagenomes</taxon>
        <taxon>ecological metagenomes</taxon>
    </lineage>
</organism>
<proteinExistence type="predicted"/>
<dbReference type="EMBL" id="UOED01000036">
    <property type="protein sequence ID" value="VAV88797.1"/>
    <property type="molecule type" value="Genomic_DNA"/>
</dbReference>
<feature type="transmembrane region" description="Helical" evidence="1">
    <location>
        <begin position="119"/>
        <end position="140"/>
    </location>
</feature>
<protein>
    <recommendedName>
        <fullName evidence="3">Yip1 domain-containing protein</fullName>
    </recommendedName>
</protein>
<keyword evidence="1" id="KW-1133">Transmembrane helix</keyword>
<feature type="transmembrane region" description="Helical" evidence="1">
    <location>
        <begin position="43"/>
        <end position="64"/>
    </location>
</feature>
<name>A0A3B0RB81_9ZZZZ</name>
<evidence type="ECO:0008006" key="3">
    <source>
        <dbReference type="Google" id="ProtNLM"/>
    </source>
</evidence>
<evidence type="ECO:0000313" key="2">
    <source>
        <dbReference type="EMBL" id="VAV88797.1"/>
    </source>
</evidence>
<feature type="transmembrane region" description="Helical" evidence="1">
    <location>
        <begin position="147"/>
        <end position="165"/>
    </location>
</feature>
<reference evidence="2" key="1">
    <citation type="submission" date="2018-06" db="EMBL/GenBank/DDBJ databases">
        <authorList>
            <person name="Zhirakovskaya E."/>
        </authorList>
    </citation>
    <scope>NUCLEOTIDE SEQUENCE</scope>
</reference>
<dbReference type="AlphaFoldDB" id="A0A3B0RB81"/>